<protein>
    <submittedName>
        <fullName evidence="1">Uncharacterized protein</fullName>
    </submittedName>
</protein>
<dbReference type="HOGENOM" id="CLU_009683_3_0_1"/>
<keyword evidence="2" id="KW-1185">Reference proteome</keyword>
<dbReference type="RefSeq" id="XP_052906000.1">
    <property type="nucleotide sequence ID" value="XM_053048175.1"/>
</dbReference>
<evidence type="ECO:0000313" key="2">
    <source>
        <dbReference type="Proteomes" id="UP000054524"/>
    </source>
</evidence>
<evidence type="ECO:0000313" key="1">
    <source>
        <dbReference type="EMBL" id="KFG27445.1"/>
    </source>
</evidence>
<comment type="caution">
    <text evidence="1">The sequence shown here is derived from an EMBL/GenBank/DDBJ whole genome shotgun (WGS) entry which is preliminary data.</text>
</comment>
<dbReference type="EMBL" id="AKIJ01000001">
    <property type="protein sequence ID" value="KFG27445.1"/>
    <property type="molecule type" value="Genomic_DNA"/>
</dbReference>
<dbReference type="Proteomes" id="UP000054524">
    <property type="component" value="Unassembled WGS sequence"/>
</dbReference>
<dbReference type="AlphaFoldDB" id="A0A086J5M7"/>
<gene>
    <name evidence="1" type="ORF">NESG_00524</name>
</gene>
<accession>A0A086J5M7</accession>
<proteinExistence type="predicted"/>
<name>A0A086J5M7_NEMA1</name>
<sequence>MGSFIIWIKKVIPIGILLMNICKTDVSLDEVESILQFEISANSSQVKVNPDGPLNFLRGLIYHKMQCMYNKRFFAPQIDIEYSVQEDISEFGAYPNYKYTRSTQRDRAYKTQSTNKMDMYTEKYHNHLIELFPSPTREITIETRGNQSFIQFLRAETTEKHALHILAMLLLFSEGVNIPIRATNIILEVYELDRIKLYFSVPMKIPWMNPVTKEIEMFSQKKVRQMISFFKENSTNSEILNIMVDKCTKEEVISGKFLDSPKFLIQSYIFGFIDTEETAKEFIQIVHTMTEKYAPKTEAPSKDDFVYDRLFTSASTATETQCIALMKDTQEIINMNKVFPFIDSTQIPAYTSIPWYNRETTSFSTNHLEDYSNCVECMFLSFFCCLAYDPAEGMYRTDHMGDVSEELKEFFSPENQPLDIKKTKVQRKWCALISDLYNQNVAYCMKGNELDTGLLNMLMVISEIVNASSDEKDIIIGFAKSLKEQKEKLEEEIWDNIKNYTKELFTRLAKTDNVQIAFSDLENIEYPDGRHDVIGNISIVFEHNSIKNLVLLTITNMHSTIEVIPADIKGTNEQIERMNEIADSCRNRTTFLENLFSVYADNEIRKISGPEKNDEFTKEQVRKTIENNFTDMNRLMIIRKISDFSYKKELVTFSSINSLNQPLSPDHPLVRFTSNLVGSTELNNRNIQMEILPPIIFAGWDSEPSRNLNYPRIQLSEERHKTLALYLEGRHISEHILNCDISIIMSWIVYCMNNLQLHGTRFEPLLTGSINGHICKHIFKNESMKYSDIIDDLLEQAYPSKKDKMISRMHYIWLVYLCAEKNPNTKLIKTNFHAIHDFHHISVSCNRYIKEGPACELALQTLKKLKDLLCSDEESTSKFSRIIATLQNEYHSAPSHGR</sequence>
<organism evidence="1 2">
    <name type="scientific">Nematocida ausubeli (strain ATCC PRA-371 / ERTm2)</name>
    <name type="common">Nematode killer fungus</name>
    <dbReference type="NCBI Taxonomy" id="1913371"/>
    <lineage>
        <taxon>Eukaryota</taxon>
        <taxon>Fungi</taxon>
        <taxon>Fungi incertae sedis</taxon>
        <taxon>Microsporidia</taxon>
        <taxon>Nematocida</taxon>
    </lineage>
</organism>
<dbReference type="GeneID" id="77675497"/>
<reference evidence="1 2" key="1">
    <citation type="journal article" date="2014" name="Genome Announc.">
        <title>Genome Sequence of the Microsporidian Species Nematocida sp1 Strain ERTm6 (ATCC PRA-372).</title>
        <authorList>
            <person name="Bakowski M.A."/>
            <person name="Priest M."/>
            <person name="Young S."/>
            <person name="Cuomo C.A."/>
            <person name="Troemel E.R."/>
        </authorList>
    </citation>
    <scope>NUCLEOTIDE SEQUENCE [LARGE SCALE GENOMIC DNA]</scope>
    <source>
        <strain evidence="1 2">ERTm6</strain>
    </source>
</reference>